<reference evidence="1 2" key="1">
    <citation type="submission" date="2024-01" db="EMBL/GenBank/DDBJ databases">
        <authorList>
            <person name="Waweru B."/>
        </authorList>
    </citation>
    <scope>NUCLEOTIDE SEQUENCE [LARGE SCALE GENOMIC DNA]</scope>
</reference>
<name>A0AAV1RSM3_9ROSI</name>
<protein>
    <submittedName>
        <fullName evidence="1">Uncharacterized protein</fullName>
    </submittedName>
</protein>
<proteinExistence type="predicted"/>
<evidence type="ECO:0000313" key="1">
    <source>
        <dbReference type="EMBL" id="CAK7338537.1"/>
    </source>
</evidence>
<keyword evidence="2" id="KW-1185">Reference proteome</keyword>
<accession>A0AAV1RSM3</accession>
<evidence type="ECO:0000313" key="2">
    <source>
        <dbReference type="Proteomes" id="UP001314170"/>
    </source>
</evidence>
<organism evidence="1 2">
    <name type="scientific">Dovyalis caffra</name>
    <dbReference type="NCBI Taxonomy" id="77055"/>
    <lineage>
        <taxon>Eukaryota</taxon>
        <taxon>Viridiplantae</taxon>
        <taxon>Streptophyta</taxon>
        <taxon>Embryophyta</taxon>
        <taxon>Tracheophyta</taxon>
        <taxon>Spermatophyta</taxon>
        <taxon>Magnoliopsida</taxon>
        <taxon>eudicotyledons</taxon>
        <taxon>Gunneridae</taxon>
        <taxon>Pentapetalae</taxon>
        <taxon>rosids</taxon>
        <taxon>fabids</taxon>
        <taxon>Malpighiales</taxon>
        <taxon>Salicaceae</taxon>
        <taxon>Flacourtieae</taxon>
        <taxon>Dovyalis</taxon>
    </lineage>
</organism>
<dbReference type="Proteomes" id="UP001314170">
    <property type="component" value="Unassembled WGS sequence"/>
</dbReference>
<dbReference type="AlphaFoldDB" id="A0AAV1RSM3"/>
<comment type="caution">
    <text evidence="1">The sequence shown here is derived from an EMBL/GenBank/DDBJ whole genome shotgun (WGS) entry which is preliminary data.</text>
</comment>
<dbReference type="EMBL" id="CAWUPB010001120">
    <property type="protein sequence ID" value="CAK7338537.1"/>
    <property type="molecule type" value="Genomic_DNA"/>
</dbReference>
<gene>
    <name evidence="1" type="ORF">DCAF_LOCUS13585</name>
</gene>
<sequence>MELLVVCISPAVRLDWIRLQREIMQVGAQKIQEDESSLKESTGVLGEEVILCKQGHCTSTMKNRVSRPVSKKSAPHWLPRIHEDYCALGITNLNTIRFSSLAGMTDLYFTSLASTDVFFEV</sequence>